<dbReference type="RefSeq" id="WP_284254684.1">
    <property type="nucleotide sequence ID" value="NZ_BAAAQO010000004.1"/>
</dbReference>
<evidence type="ECO:0000256" key="3">
    <source>
        <dbReference type="ARBA" id="ARBA00022723"/>
    </source>
</evidence>
<accession>A0ABQ6KBG2</accession>
<evidence type="ECO:0000256" key="4">
    <source>
        <dbReference type="ARBA" id="ARBA00022801"/>
    </source>
</evidence>
<comment type="caution">
    <text evidence="7">The sequence shown here is derived from an EMBL/GenBank/DDBJ whole genome shotgun (WGS) entry which is preliminary data.</text>
</comment>
<organism evidence="7 8">
    <name type="scientific">Pseudolysinimonas kribbensis</name>
    <dbReference type="NCBI Taxonomy" id="433641"/>
    <lineage>
        <taxon>Bacteria</taxon>
        <taxon>Bacillati</taxon>
        <taxon>Actinomycetota</taxon>
        <taxon>Actinomycetes</taxon>
        <taxon>Micrococcales</taxon>
        <taxon>Microbacteriaceae</taxon>
        <taxon>Pseudolysinimonas</taxon>
    </lineage>
</organism>
<keyword evidence="4" id="KW-0378">Hydrolase</keyword>
<evidence type="ECO:0000256" key="2">
    <source>
        <dbReference type="ARBA" id="ARBA00007749"/>
    </source>
</evidence>
<dbReference type="CDD" id="cd07729">
    <property type="entry name" value="AHL_lactonase_MBL-fold"/>
    <property type="match status" value="1"/>
</dbReference>
<evidence type="ECO:0000256" key="1">
    <source>
        <dbReference type="ARBA" id="ARBA00001947"/>
    </source>
</evidence>
<feature type="domain" description="Metallo-beta-lactamase" evidence="6">
    <location>
        <begin position="40"/>
        <end position="241"/>
    </location>
</feature>
<dbReference type="SUPFAM" id="SSF56281">
    <property type="entry name" value="Metallo-hydrolase/oxidoreductase"/>
    <property type="match status" value="1"/>
</dbReference>
<comment type="cofactor">
    <cofactor evidence="1">
        <name>Zn(2+)</name>
        <dbReference type="ChEBI" id="CHEBI:29105"/>
    </cofactor>
</comment>
<sequence>MADDAISIWQVKYGERVVRKSDVFHDYGQYGLPDGDLDMDYNFWVLRRGDEIMLLDTGYDIPKKDWLGEISVTPTPKGLEILGIDPKDVTLVITSHFHYDHIGYLGLFENATVVSGQREWDYWIGKKNANELEGEFATTDDLEPVEKAHAEGRLRLISEPTEVVPGITVYPIGGHCPGELLTRIETGSGSYIMTVDAAHFYEQIEHEWPFFAFTDLDEMTAGLSFINRLAAETGSTIVPGHDARVRDRFPAAPGAAGEIATVLA</sequence>
<comment type="similarity">
    <text evidence="2">Belongs to the metallo-beta-lactamase superfamily.</text>
</comment>
<evidence type="ECO:0000313" key="7">
    <source>
        <dbReference type="EMBL" id="GMA96017.1"/>
    </source>
</evidence>
<reference evidence="8" key="1">
    <citation type="journal article" date="2019" name="Int. J. Syst. Evol. Microbiol.">
        <title>The Global Catalogue of Microorganisms (GCM) 10K type strain sequencing project: providing services to taxonomists for standard genome sequencing and annotation.</title>
        <authorList>
            <consortium name="The Broad Institute Genomics Platform"/>
            <consortium name="The Broad Institute Genome Sequencing Center for Infectious Disease"/>
            <person name="Wu L."/>
            <person name="Ma J."/>
        </authorList>
    </citation>
    <scope>NUCLEOTIDE SEQUENCE [LARGE SCALE GENOMIC DNA]</scope>
    <source>
        <strain evidence="8">NBRC 108894</strain>
    </source>
</reference>
<gene>
    <name evidence="7" type="ORF">GCM10025881_28410</name>
</gene>
<name>A0ABQ6KBG2_9MICO</name>
<dbReference type="Pfam" id="PF00753">
    <property type="entry name" value="Lactamase_B"/>
    <property type="match status" value="1"/>
</dbReference>
<proteinExistence type="inferred from homology"/>
<keyword evidence="8" id="KW-1185">Reference proteome</keyword>
<dbReference type="InterPro" id="IPR051013">
    <property type="entry name" value="MBL_superfamily_lactonases"/>
</dbReference>
<dbReference type="PANTHER" id="PTHR42978">
    <property type="entry name" value="QUORUM-QUENCHING LACTONASE YTNP-RELATED-RELATED"/>
    <property type="match status" value="1"/>
</dbReference>
<keyword evidence="5" id="KW-0862">Zinc</keyword>
<keyword evidence="3" id="KW-0479">Metal-binding</keyword>
<dbReference type="PANTHER" id="PTHR42978:SF7">
    <property type="entry name" value="METALLO-HYDROLASE RV2300C-RELATED"/>
    <property type="match status" value="1"/>
</dbReference>
<evidence type="ECO:0000259" key="6">
    <source>
        <dbReference type="SMART" id="SM00849"/>
    </source>
</evidence>
<dbReference type="Gene3D" id="3.60.15.10">
    <property type="entry name" value="Ribonuclease Z/Hydroxyacylglutathione hydrolase-like"/>
    <property type="match status" value="1"/>
</dbReference>
<protein>
    <submittedName>
        <fullName evidence="7">N-acyl homoserine lactonase family protein</fullName>
    </submittedName>
</protein>
<evidence type="ECO:0000256" key="5">
    <source>
        <dbReference type="ARBA" id="ARBA00022833"/>
    </source>
</evidence>
<dbReference type="InterPro" id="IPR001279">
    <property type="entry name" value="Metallo-B-lactamas"/>
</dbReference>
<evidence type="ECO:0000313" key="8">
    <source>
        <dbReference type="Proteomes" id="UP001157034"/>
    </source>
</evidence>
<dbReference type="SMART" id="SM00849">
    <property type="entry name" value="Lactamase_B"/>
    <property type="match status" value="1"/>
</dbReference>
<dbReference type="Proteomes" id="UP001157034">
    <property type="component" value="Unassembled WGS sequence"/>
</dbReference>
<dbReference type="InterPro" id="IPR036866">
    <property type="entry name" value="RibonucZ/Hydroxyglut_hydro"/>
</dbReference>
<dbReference type="EMBL" id="BSVB01000001">
    <property type="protein sequence ID" value="GMA96017.1"/>
    <property type="molecule type" value="Genomic_DNA"/>
</dbReference>